<evidence type="ECO:0000256" key="2">
    <source>
        <dbReference type="ARBA" id="ARBA00008472"/>
    </source>
</evidence>
<feature type="transmembrane region" description="Helical" evidence="7">
    <location>
        <begin position="6"/>
        <end position="30"/>
    </location>
</feature>
<dbReference type="OrthoDB" id="9791970at2"/>
<dbReference type="AlphaFoldDB" id="G7WHP5"/>
<dbReference type="GO" id="GO:0050136">
    <property type="term" value="F:NADH dehydrogenase (quinone) (non-electrogenic) activity"/>
    <property type="evidence" value="ECO:0007669"/>
    <property type="project" value="UniProtKB-UniRule"/>
</dbReference>
<comment type="function">
    <text evidence="7">NDH-1 shuttles electrons from NADH, via FMN and iron-sulfur (Fe-S) centers, to quinones in the respiratory chain. The immediate electron acceptor for the enzyme in this species is believed to be a menaquinone. Couples the redox reaction to proton translocation (for every two electrons transferred, four hydrogen ions are translocated across the cytoplasmic membrane), and thus conserves the redox energy in a proton gradient.</text>
</comment>
<dbReference type="PANTHER" id="PTHR11058:SF9">
    <property type="entry name" value="NADH-UBIQUINONE OXIDOREDUCTASE CHAIN 3"/>
    <property type="match status" value="1"/>
</dbReference>
<keyword evidence="7" id="KW-1003">Cell membrane</keyword>
<dbReference type="GO" id="GO:0005886">
    <property type="term" value="C:plasma membrane"/>
    <property type="evidence" value="ECO:0007669"/>
    <property type="project" value="UniProtKB-SubCell"/>
</dbReference>
<keyword evidence="3 7" id="KW-0813">Transport</keyword>
<proteinExistence type="inferred from homology"/>
<name>G7WHP5_DESOD</name>
<keyword evidence="10" id="KW-1185">Reference proteome</keyword>
<sequence>MSDNFAAAGLLLAFAIVLPIVVMTVVHWLAPHKPHKEKLTTYECGNLPIGKAWIGFKINYFLYALVFAAFSVESIFLYPWALMYRKLGTYALVEMFIFMIILIIGFGYAWKRGALKWM</sequence>
<dbReference type="GO" id="GO:0048038">
    <property type="term" value="F:quinone binding"/>
    <property type="evidence" value="ECO:0007669"/>
    <property type="project" value="UniProtKB-KW"/>
</dbReference>
<evidence type="ECO:0000256" key="3">
    <source>
        <dbReference type="ARBA" id="ARBA00022448"/>
    </source>
</evidence>
<accession>G7WHP5</accession>
<gene>
    <name evidence="7" type="primary">nuoA</name>
    <name evidence="9" type="ordered locus">Desor_4171</name>
</gene>
<keyword evidence="9" id="KW-0830">Ubiquinone</keyword>
<keyword evidence="7 8" id="KW-0874">Quinone</keyword>
<dbReference type="GO" id="GO:0030964">
    <property type="term" value="C:NADH dehydrogenase complex"/>
    <property type="evidence" value="ECO:0007669"/>
    <property type="project" value="TreeGrafter"/>
</dbReference>
<evidence type="ECO:0000256" key="1">
    <source>
        <dbReference type="ARBA" id="ARBA00004141"/>
    </source>
</evidence>
<dbReference type="Proteomes" id="UP000006346">
    <property type="component" value="Chromosome"/>
</dbReference>
<evidence type="ECO:0000256" key="6">
    <source>
        <dbReference type="ARBA" id="ARBA00023136"/>
    </source>
</evidence>
<organism evidence="9 10">
    <name type="scientific">Desulfosporosinus orientis (strain ATCC 19365 / DSM 765 / NCIMB 8382 / VKM B-1628 / Singapore I)</name>
    <name type="common">Desulfotomaculum orientis</name>
    <dbReference type="NCBI Taxonomy" id="768706"/>
    <lineage>
        <taxon>Bacteria</taxon>
        <taxon>Bacillati</taxon>
        <taxon>Bacillota</taxon>
        <taxon>Clostridia</taxon>
        <taxon>Eubacteriales</taxon>
        <taxon>Desulfitobacteriaceae</taxon>
        <taxon>Desulfosporosinus</taxon>
    </lineage>
</organism>
<dbReference type="HAMAP" id="MF_01394">
    <property type="entry name" value="NDH1_NuoA"/>
    <property type="match status" value="1"/>
</dbReference>
<dbReference type="KEGG" id="dor:Desor_4171"/>
<dbReference type="InterPro" id="IPR038430">
    <property type="entry name" value="NDAH_ubi_oxred_su3_sf"/>
</dbReference>
<comment type="catalytic activity">
    <reaction evidence="7 8">
        <text>a quinone + NADH + 5 H(+)(in) = a quinol + NAD(+) + 4 H(+)(out)</text>
        <dbReference type="Rhea" id="RHEA:57888"/>
        <dbReference type="ChEBI" id="CHEBI:15378"/>
        <dbReference type="ChEBI" id="CHEBI:24646"/>
        <dbReference type="ChEBI" id="CHEBI:57540"/>
        <dbReference type="ChEBI" id="CHEBI:57945"/>
        <dbReference type="ChEBI" id="CHEBI:132124"/>
    </reaction>
</comment>
<comment type="similarity">
    <text evidence="2 7 8">Belongs to the complex I subunit 3 family.</text>
</comment>
<feature type="transmembrane region" description="Helical" evidence="7">
    <location>
        <begin position="60"/>
        <end position="81"/>
    </location>
</feature>
<dbReference type="InterPro" id="IPR023043">
    <property type="entry name" value="NAD(P)H_OxRDtase_bac/plastid"/>
</dbReference>
<keyword evidence="7" id="KW-1278">Translocase</keyword>
<keyword evidence="6 7" id="KW-0472">Membrane</keyword>
<dbReference type="RefSeq" id="WP_014186414.1">
    <property type="nucleotide sequence ID" value="NC_016584.1"/>
</dbReference>
<evidence type="ECO:0000256" key="5">
    <source>
        <dbReference type="ARBA" id="ARBA00022989"/>
    </source>
</evidence>
<feature type="transmembrane region" description="Helical" evidence="7">
    <location>
        <begin position="87"/>
        <end position="110"/>
    </location>
</feature>
<dbReference type="eggNOG" id="COG0838">
    <property type="taxonomic scope" value="Bacteria"/>
</dbReference>
<evidence type="ECO:0000313" key="10">
    <source>
        <dbReference type="Proteomes" id="UP000006346"/>
    </source>
</evidence>
<evidence type="ECO:0000256" key="8">
    <source>
        <dbReference type="RuleBase" id="RU003639"/>
    </source>
</evidence>
<keyword evidence="7 8" id="KW-0520">NAD</keyword>
<protein>
    <recommendedName>
        <fullName evidence="7">NADH-quinone oxidoreductase subunit A</fullName>
        <ecNumber evidence="7">7.1.1.-</ecNumber>
    </recommendedName>
    <alternativeName>
        <fullName evidence="7">NADH dehydrogenase I subunit A</fullName>
    </alternativeName>
    <alternativeName>
        <fullName evidence="7">NDH-1 subunit A</fullName>
    </alternativeName>
    <alternativeName>
        <fullName evidence="7">NUO1</fullName>
    </alternativeName>
</protein>
<dbReference type="GO" id="GO:0008137">
    <property type="term" value="F:NADH dehydrogenase (ubiquinone) activity"/>
    <property type="evidence" value="ECO:0007669"/>
    <property type="project" value="InterPro"/>
</dbReference>
<comment type="subunit">
    <text evidence="7">NDH-1 is composed of 14 different subunits. Subunits NuoA, H, J, K, L, M, N constitute the membrane sector of the complex.</text>
</comment>
<evidence type="ECO:0000256" key="4">
    <source>
        <dbReference type="ARBA" id="ARBA00022692"/>
    </source>
</evidence>
<evidence type="ECO:0000256" key="7">
    <source>
        <dbReference type="HAMAP-Rule" id="MF_01394"/>
    </source>
</evidence>
<reference evidence="9 10" key="2">
    <citation type="journal article" date="2012" name="J. Bacteriol.">
        <title>Complete genome sequences of Desulfosporosinus orientis DSM765T, Desulfosporosinus youngiae DSM17734T, Desulfosporosinus meridiei DSM13257T, and Desulfosporosinus acidiphilus DSM22704T.</title>
        <authorList>
            <person name="Pester M."/>
            <person name="Brambilla E."/>
            <person name="Alazard D."/>
            <person name="Rattei T."/>
            <person name="Weinmaier T."/>
            <person name="Han J."/>
            <person name="Lucas S."/>
            <person name="Lapidus A."/>
            <person name="Cheng J.F."/>
            <person name="Goodwin L."/>
            <person name="Pitluck S."/>
            <person name="Peters L."/>
            <person name="Ovchinnikova G."/>
            <person name="Teshima H."/>
            <person name="Detter J.C."/>
            <person name="Han C.S."/>
            <person name="Tapia R."/>
            <person name="Land M.L."/>
            <person name="Hauser L."/>
            <person name="Kyrpides N.C."/>
            <person name="Ivanova N.N."/>
            <person name="Pagani I."/>
            <person name="Huntmann M."/>
            <person name="Wei C.L."/>
            <person name="Davenport K.W."/>
            <person name="Daligault H."/>
            <person name="Chain P.S."/>
            <person name="Chen A."/>
            <person name="Mavromatis K."/>
            <person name="Markowitz V."/>
            <person name="Szeto E."/>
            <person name="Mikhailova N."/>
            <person name="Pati A."/>
            <person name="Wagner M."/>
            <person name="Woyke T."/>
            <person name="Ollivier B."/>
            <person name="Klenk H.P."/>
            <person name="Spring S."/>
            <person name="Loy A."/>
        </authorList>
    </citation>
    <scope>NUCLEOTIDE SEQUENCE [LARGE SCALE GENOMIC DNA]</scope>
    <source>
        <strain evidence="10">ATCC 19365 / DSM 765 / NCIMB 8382 / VKM B-1628</strain>
    </source>
</reference>
<dbReference type="EMBL" id="CP003108">
    <property type="protein sequence ID" value="AET69607.1"/>
    <property type="molecule type" value="Genomic_DNA"/>
</dbReference>
<comment type="subcellular location">
    <subcellularLocation>
        <location evidence="7 8">Cell membrane</location>
        <topology evidence="7 8">Multi-pass membrane protein</topology>
    </subcellularLocation>
    <subcellularLocation>
        <location evidence="1">Membrane</location>
        <topology evidence="1">Multi-pass membrane protein</topology>
    </subcellularLocation>
</comment>
<evidence type="ECO:0000313" key="9">
    <source>
        <dbReference type="EMBL" id="AET69607.1"/>
    </source>
</evidence>
<dbReference type="PANTHER" id="PTHR11058">
    <property type="entry name" value="NADH-UBIQUINONE OXIDOREDUCTASE CHAIN 3"/>
    <property type="match status" value="1"/>
</dbReference>
<dbReference type="HOGENOM" id="CLU_119549_1_1_9"/>
<dbReference type="Gene3D" id="1.20.58.1610">
    <property type="entry name" value="NADH:ubiquinone/plastoquinone oxidoreductase, chain 3"/>
    <property type="match status" value="1"/>
</dbReference>
<dbReference type="Pfam" id="PF00507">
    <property type="entry name" value="Oxidored_q4"/>
    <property type="match status" value="1"/>
</dbReference>
<keyword evidence="4 7" id="KW-0812">Transmembrane</keyword>
<keyword evidence="5 7" id="KW-1133">Transmembrane helix</keyword>
<dbReference type="InterPro" id="IPR000440">
    <property type="entry name" value="NADH_UbQ/plastoQ_OxRdtase_su3"/>
</dbReference>
<dbReference type="EC" id="7.1.1.-" evidence="7"/>
<dbReference type="PATRIC" id="fig|768706.3.peg.4229"/>
<dbReference type="STRING" id="768706.Desor_4171"/>
<reference evidence="10" key="1">
    <citation type="submission" date="2011-11" db="EMBL/GenBank/DDBJ databases">
        <title>Complete sequence of Desulfosporosinus orientis DSM 765.</title>
        <authorList>
            <person name="Lucas S."/>
            <person name="Han J."/>
            <person name="Lapidus A."/>
            <person name="Cheng J.-F."/>
            <person name="Goodwin L."/>
            <person name="Pitluck S."/>
            <person name="Peters L."/>
            <person name="Ovchinnikova G."/>
            <person name="Teshima H."/>
            <person name="Detter J.C."/>
            <person name="Han C."/>
            <person name="Tapia R."/>
            <person name="Land M."/>
            <person name="Hauser L."/>
            <person name="Kyrpides N."/>
            <person name="Ivanova N."/>
            <person name="Pagani I."/>
            <person name="Pester M."/>
            <person name="Spring S."/>
            <person name="Ollivier B."/>
            <person name="Rattei T."/>
            <person name="Klenk H.-P."/>
            <person name="Wagner M."/>
            <person name="Loy A."/>
            <person name="Woyke T."/>
        </authorList>
    </citation>
    <scope>NUCLEOTIDE SEQUENCE [LARGE SCALE GENOMIC DNA]</scope>
    <source>
        <strain evidence="10">ATCC 19365 / DSM 765 / NCIMB 8382 / VKM B-1628</strain>
    </source>
</reference>